<dbReference type="PANTHER" id="PTHR45463">
    <property type="entry name" value="OS09G0392200 PROTEIN"/>
    <property type="match status" value="1"/>
</dbReference>
<protein>
    <submittedName>
        <fullName evidence="2">Uncharacterized protein</fullName>
    </submittedName>
</protein>
<dbReference type="AlphaFoldDB" id="A0A9R1WQJ9"/>
<gene>
    <name evidence="2" type="ORF">LSAT_V11C900462260</name>
</gene>
<organism evidence="2 3">
    <name type="scientific">Lactuca sativa</name>
    <name type="common">Garden lettuce</name>
    <dbReference type="NCBI Taxonomy" id="4236"/>
    <lineage>
        <taxon>Eukaryota</taxon>
        <taxon>Viridiplantae</taxon>
        <taxon>Streptophyta</taxon>
        <taxon>Embryophyta</taxon>
        <taxon>Tracheophyta</taxon>
        <taxon>Spermatophyta</taxon>
        <taxon>Magnoliopsida</taxon>
        <taxon>eudicotyledons</taxon>
        <taxon>Gunneridae</taxon>
        <taxon>Pentapetalae</taxon>
        <taxon>asterids</taxon>
        <taxon>campanulids</taxon>
        <taxon>Asterales</taxon>
        <taxon>Asteraceae</taxon>
        <taxon>Cichorioideae</taxon>
        <taxon>Cichorieae</taxon>
        <taxon>Lactucinae</taxon>
        <taxon>Lactuca</taxon>
    </lineage>
</organism>
<evidence type="ECO:0000313" key="2">
    <source>
        <dbReference type="EMBL" id="KAJ0185449.1"/>
    </source>
</evidence>
<comment type="caution">
    <text evidence="2">The sequence shown here is derived from an EMBL/GenBank/DDBJ whole genome shotgun (WGS) entry which is preliminary data.</text>
</comment>
<evidence type="ECO:0000256" key="1">
    <source>
        <dbReference type="SAM" id="MobiDB-lite"/>
    </source>
</evidence>
<sequence>MGKSKSNTKTKTMTKTKTKTKTGQNHDGLLLALSNKNKFMESRPPMLIWIDVFRDDWCYFDDSSDRTKMIKIRLPHSSGKTLVGLTRGYLILFGRIPRHFWLVNPITRHGPSFPFFFSFYRWVFVVGKSYITQIWFSIAGKSKVAWNHLIFDQEFIDLHVFKGKIYAINCSYEVYELRLNPITPEEKLLKTKNDSCNLLG</sequence>
<feature type="region of interest" description="Disordered" evidence="1">
    <location>
        <begin position="1"/>
        <end position="23"/>
    </location>
</feature>
<keyword evidence="3" id="KW-1185">Reference proteome</keyword>
<reference evidence="2 3" key="1">
    <citation type="journal article" date="2017" name="Nat. Commun.">
        <title>Genome assembly with in vitro proximity ligation data and whole-genome triplication in lettuce.</title>
        <authorList>
            <person name="Reyes-Chin-Wo S."/>
            <person name="Wang Z."/>
            <person name="Yang X."/>
            <person name="Kozik A."/>
            <person name="Arikit S."/>
            <person name="Song C."/>
            <person name="Xia L."/>
            <person name="Froenicke L."/>
            <person name="Lavelle D.O."/>
            <person name="Truco M.J."/>
            <person name="Xia R."/>
            <person name="Zhu S."/>
            <person name="Xu C."/>
            <person name="Xu H."/>
            <person name="Xu X."/>
            <person name="Cox K."/>
            <person name="Korf I."/>
            <person name="Meyers B.C."/>
            <person name="Michelmore R.W."/>
        </authorList>
    </citation>
    <scope>NUCLEOTIDE SEQUENCE [LARGE SCALE GENOMIC DNA]</scope>
    <source>
        <strain evidence="3">cv. Salinas</strain>
        <tissue evidence="2">Seedlings</tissue>
    </source>
</reference>
<dbReference type="Proteomes" id="UP000235145">
    <property type="component" value="Unassembled WGS sequence"/>
</dbReference>
<feature type="compositionally biased region" description="Basic residues" evidence="1">
    <location>
        <begin position="1"/>
        <end position="20"/>
    </location>
</feature>
<evidence type="ECO:0000313" key="3">
    <source>
        <dbReference type="Proteomes" id="UP000235145"/>
    </source>
</evidence>
<proteinExistence type="predicted"/>
<dbReference type="PANTHER" id="PTHR45463:SF8">
    <property type="entry name" value="OS09G0392200 PROTEIN"/>
    <property type="match status" value="1"/>
</dbReference>
<name>A0A9R1WQJ9_LACSA</name>
<accession>A0A9R1WQJ9</accession>
<dbReference type="EMBL" id="NBSK02000009">
    <property type="protein sequence ID" value="KAJ0185449.1"/>
    <property type="molecule type" value="Genomic_DNA"/>
</dbReference>